<accession>A0A0S2TA88</accession>
<name>A0A0S2TA88_9GAMM</name>
<evidence type="ECO:0000313" key="3">
    <source>
        <dbReference type="Proteomes" id="UP000055136"/>
    </source>
</evidence>
<dbReference type="STRING" id="1748243.Tel_02340"/>
<gene>
    <name evidence="2" type="ORF">Tel_02340</name>
</gene>
<dbReference type="Gene3D" id="3.40.50.720">
    <property type="entry name" value="NAD(P)-binding Rossmann-like Domain"/>
    <property type="match status" value="1"/>
</dbReference>
<dbReference type="PANTHER" id="PTHR48079">
    <property type="entry name" value="PROTEIN YEEZ"/>
    <property type="match status" value="1"/>
</dbReference>
<dbReference type="GO" id="GO:0004029">
    <property type="term" value="F:aldehyde dehydrogenase (NAD+) activity"/>
    <property type="evidence" value="ECO:0007669"/>
    <property type="project" value="TreeGrafter"/>
</dbReference>
<dbReference type="Proteomes" id="UP000055136">
    <property type="component" value="Chromosome"/>
</dbReference>
<dbReference type="CDD" id="cd05266">
    <property type="entry name" value="SDR_a4"/>
    <property type="match status" value="1"/>
</dbReference>
<reference evidence="2" key="1">
    <citation type="submission" date="2015-10" db="EMBL/GenBank/DDBJ databases">
        <title>Description of Candidatus Tenderia electrophaga gen. nov, sp. nov., an Uncultivated Electroautotroph from a Biocathode Enrichment.</title>
        <authorList>
            <person name="Eddie B.J."/>
            <person name="Malanoski A.P."/>
            <person name="Wang Z."/>
            <person name="Hall R.J."/>
            <person name="Oh S.D."/>
            <person name="Heiner C."/>
            <person name="Lin B."/>
            <person name="Strycharz-Glaven S.M."/>
        </authorList>
    </citation>
    <scope>NUCLEOTIDE SEQUENCE [LARGE SCALE GENOMIC DNA]</scope>
    <source>
        <strain evidence="2">NRL1</strain>
    </source>
</reference>
<keyword evidence="3" id="KW-1185">Reference proteome</keyword>
<dbReference type="KEGG" id="tee:Tel_02340"/>
<dbReference type="GO" id="GO:0005737">
    <property type="term" value="C:cytoplasm"/>
    <property type="evidence" value="ECO:0007669"/>
    <property type="project" value="TreeGrafter"/>
</dbReference>
<dbReference type="EMBL" id="CP013099">
    <property type="protein sequence ID" value="ALP52071.1"/>
    <property type="molecule type" value="Genomic_DNA"/>
</dbReference>
<dbReference type="InterPro" id="IPR051783">
    <property type="entry name" value="NAD(P)-dependent_oxidoreduct"/>
</dbReference>
<dbReference type="SUPFAM" id="SSF51735">
    <property type="entry name" value="NAD(P)-binding Rossmann-fold domains"/>
    <property type="match status" value="1"/>
</dbReference>
<organism evidence="2 3">
    <name type="scientific">Candidatus Tenderia electrophaga</name>
    <dbReference type="NCBI Taxonomy" id="1748243"/>
    <lineage>
        <taxon>Bacteria</taxon>
        <taxon>Pseudomonadati</taxon>
        <taxon>Pseudomonadota</taxon>
        <taxon>Gammaproteobacteria</taxon>
        <taxon>Candidatus Tenderiales</taxon>
        <taxon>Candidatus Tenderiaceae</taxon>
        <taxon>Candidatus Tenderia</taxon>
    </lineage>
</organism>
<evidence type="ECO:0000259" key="1">
    <source>
        <dbReference type="Pfam" id="PF01370"/>
    </source>
</evidence>
<dbReference type="PANTHER" id="PTHR48079:SF6">
    <property type="entry name" value="NAD(P)-BINDING DOMAIN-CONTAINING PROTEIN-RELATED"/>
    <property type="match status" value="1"/>
</dbReference>
<feature type="domain" description="NAD-dependent epimerase/dehydratase" evidence="1">
    <location>
        <begin position="7"/>
        <end position="208"/>
    </location>
</feature>
<dbReference type="InterPro" id="IPR036291">
    <property type="entry name" value="NAD(P)-bd_dom_sf"/>
</dbReference>
<dbReference type="InterPro" id="IPR001509">
    <property type="entry name" value="Epimerase_deHydtase"/>
</dbReference>
<sequence length="287" mass="31904">MNRVFIVGYGDIGQRVAQRWLQTDAEVFALGRNVDVADSAITPLRADLDRPQTLADLPTQAAVIYYFAPPPAEGERDTRLENFLGAVSGAALPRRIIYISTSGVYGDRRGAWVTEATAPQPDTPRAQRRLAAELALQTWAKRYDVPCVILRVGGIYGPGRLPLERLRQGLPVLRRDLAPPTNRIHADDLAHICQAAAAAPGMRPIYNVCDDQASTMSDYFIAVAEHAGLPRPREIDWQQAEAEFSPTMLSYLRESRRMDTSKLHRELDVELRYPRLEQGLAACLAES</sequence>
<dbReference type="AlphaFoldDB" id="A0A0S2TA88"/>
<protein>
    <recommendedName>
        <fullName evidence="1">NAD-dependent epimerase/dehydratase domain-containing protein</fullName>
    </recommendedName>
</protein>
<dbReference type="Pfam" id="PF01370">
    <property type="entry name" value="Epimerase"/>
    <property type="match status" value="1"/>
</dbReference>
<evidence type="ECO:0000313" key="2">
    <source>
        <dbReference type="EMBL" id="ALP52071.1"/>
    </source>
</evidence>
<proteinExistence type="predicted"/>